<keyword evidence="1" id="KW-0645">Protease</keyword>
<dbReference type="Pfam" id="PF06262">
    <property type="entry name" value="Zincin_1"/>
    <property type="match status" value="1"/>
</dbReference>
<dbReference type="Proteomes" id="UP000295399">
    <property type="component" value="Unassembled WGS sequence"/>
</dbReference>
<evidence type="ECO:0000313" key="2">
    <source>
        <dbReference type="Proteomes" id="UP000295399"/>
    </source>
</evidence>
<proteinExistence type="predicted"/>
<protein>
    <submittedName>
        <fullName evidence="1">Putative Zn-dependent protease with MMP-like domain</fullName>
    </submittedName>
</protein>
<dbReference type="EMBL" id="SLXO01000012">
    <property type="protein sequence ID" value="TCP31074.1"/>
    <property type="molecule type" value="Genomic_DNA"/>
</dbReference>
<dbReference type="GO" id="GO:0006508">
    <property type="term" value="P:proteolysis"/>
    <property type="evidence" value="ECO:0007669"/>
    <property type="project" value="UniProtKB-KW"/>
</dbReference>
<dbReference type="Gene3D" id="3.30.2010.20">
    <property type="match status" value="1"/>
</dbReference>
<dbReference type="OrthoDB" id="9806895at2"/>
<gene>
    <name evidence="1" type="ORF">EV659_1123</name>
</gene>
<sequence>MTQADASPTAAAASWSAARAPGADVFAALAEAAVASIPEPLRGYLGDIAFRVAEFPDEDVIRDLDLDSPFDILGLYQGISLAEKSNFDSGALPDTITLYRRPILDVWAEGEETLGDLITHVLIHEVGHHFGLSDADMEALEAAADG</sequence>
<dbReference type="InterPro" id="IPR010428">
    <property type="entry name" value="Zincin_1"/>
</dbReference>
<dbReference type="SUPFAM" id="SSF55486">
    <property type="entry name" value="Metalloproteases ('zincins'), catalytic domain"/>
    <property type="match status" value="1"/>
</dbReference>
<reference evidence="1 2" key="1">
    <citation type="submission" date="2019-03" db="EMBL/GenBank/DDBJ databases">
        <title>Genomic Encyclopedia of Type Strains, Phase IV (KMG-IV): sequencing the most valuable type-strain genomes for metagenomic binning, comparative biology and taxonomic classification.</title>
        <authorList>
            <person name="Goeker M."/>
        </authorList>
    </citation>
    <scope>NUCLEOTIDE SEQUENCE [LARGE SCALE GENOMIC DNA]</scope>
    <source>
        <strain evidence="1 2">DSM 2132</strain>
    </source>
</reference>
<name>A0A4R2PA07_RHOSA</name>
<dbReference type="RefSeq" id="WP_132709331.1">
    <property type="nucleotide sequence ID" value="NZ_JACIGF010000012.1"/>
</dbReference>
<keyword evidence="2" id="KW-1185">Reference proteome</keyword>
<dbReference type="AlphaFoldDB" id="A0A4R2PA07"/>
<dbReference type="CDD" id="cd12952">
    <property type="entry name" value="MMP_ACEL2062"/>
    <property type="match status" value="1"/>
</dbReference>
<keyword evidence="1" id="KW-0378">Hydrolase</keyword>
<organism evidence="1 2">
    <name type="scientific">Rhodothalassium salexigens DSM 2132</name>
    <dbReference type="NCBI Taxonomy" id="1188247"/>
    <lineage>
        <taxon>Bacteria</taxon>
        <taxon>Pseudomonadati</taxon>
        <taxon>Pseudomonadota</taxon>
        <taxon>Alphaproteobacteria</taxon>
        <taxon>Rhodothalassiales</taxon>
        <taxon>Rhodothalassiaceae</taxon>
        <taxon>Rhodothalassium</taxon>
    </lineage>
</organism>
<evidence type="ECO:0000313" key="1">
    <source>
        <dbReference type="EMBL" id="TCP31074.1"/>
    </source>
</evidence>
<comment type="caution">
    <text evidence="1">The sequence shown here is derived from an EMBL/GenBank/DDBJ whole genome shotgun (WGS) entry which is preliminary data.</text>
</comment>
<dbReference type="InParanoid" id="A0A4R2PA07"/>
<accession>A0A4R2PA07</accession>
<dbReference type="InterPro" id="IPR038555">
    <property type="entry name" value="Zincin_1_sf"/>
</dbReference>
<dbReference type="GO" id="GO:0008233">
    <property type="term" value="F:peptidase activity"/>
    <property type="evidence" value="ECO:0007669"/>
    <property type="project" value="UniProtKB-KW"/>
</dbReference>